<dbReference type="GO" id="GO:0042054">
    <property type="term" value="F:histone methyltransferase activity"/>
    <property type="evidence" value="ECO:0007669"/>
    <property type="project" value="InterPro"/>
</dbReference>
<dbReference type="InterPro" id="IPR025794">
    <property type="entry name" value="H3-K9-MeTrfase_plant"/>
</dbReference>
<feature type="domain" description="YDG" evidence="13">
    <location>
        <begin position="541"/>
        <end position="687"/>
    </location>
</feature>
<evidence type="ECO:0000259" key="11">
    <source>
        <dbReference type="PROSITE" id="PS50867"/>
    </source>
</evidence>
<keyword evidence="4" id="KW-0808">Transferase</keyword>
<evidence type="ECO:0000313" key="15">
    <source>
        <dbReference type="Proteomes" id="UP000825935"/>
    </source>
</evidence>
<dbReference type="SUPFAM" id="SSF88697">
    <property type="entry name" value="PUA domain-like"/>
    <property type="match status" value="1"/>
</dbReference>
<dbReference type="PROSITE" id="PS50868">
    <property type="entry name" value="POST_SET"/>
    <property type="match status" value="1"/>
</dbReference>
<dbReference type="GO" id="GO:0032259">
    <property type="term" value="P:methylation"/>
    <property type="evidence" value="ECO:0007669"/>
    <property type="project" value="UniProtKB-KW"/>
</dbReference>
<accession>A0A8T2TD14</accession>
<dbReference type="InterPro" id="IPR046341">
    <property type="entry name" value="SET_dom_sf"/>
</dbReference>
<feature type="compositionally biased region" description="Basic residues" evidence="9">
    <location>
        <begin position="144"/>
        <end position="155"/>
    </location>
</feature>
<dbReference type="InterPro" id="IPR003616">
    <property type="entry name" value="Post-SET_dom"/>
</dbReference>
<evidence type="ECO:0000256" key="8">
    <source>
        <dbReference type="PROSITE-ProRule" id="PRU00358"/>
    </source>
</evidence>
<dbReference type="PANTHER" id="PTHR45660">
    <property type="entry name" value="HISTONE-LYSINE N-METHYLTRANSFERASE SETMAR"/>
    <property type="match status" value="1"/>
</dbReference>
<dbReference type="EMBL" id="CM035418">
    <property type="protein sequence ID" value="KAH7420480.1"/>
    <property type="molecule type" value="Genomic_DNA"/>
</dbReference>
<dbReference type="GO" id="GO:0005634">
    <property type="term" value="C:nucleus"/>
    <property type="evidence" value="ECO:0007669"/>
    <property type="project" value="UniProtKB-SubCell"/>
</dbReference>
<evidence type="ECO:0000256" key="5">
    <source>
        <dbReference type="ARBA" id="ARBA00022691"/>
    </source>
</evidence>
<feature type="region of interest" description="Disordered" evidence="9">
    <location>
        <begin position="285"/>
        <end position="473"/>
    </location>
</feature>
<dbReference type="SMART" id="SM00317">
    <property type="entry name" value="SET"/>
    <property type="match status" value="1"/>
</dbReference>
<dbReference type="InterPro" id="IPR007728">
    <property type="entry name" value="Pre-SET_dom"/>
</dbReference>
<dbReference type="SMART" id="SM00468">
    <property type="entry name" value="PreSET"/>
    <property type="match status" value="1"/>
</dbReference>
<feature type="compositionally biased region" description="Basic and acidic residues" evidence="9">
    <location>
        <begin position="168"/>
        <end position="177"/>
    </location>
</feature>
<feature type="compositionally biased region" description="Basic and acidic residues" evidence="9">
    <location>
        <begin position="131"/>
        <end position="143"/>
    </location>
</feature>
<feature type="compositionally biased region" description="Basic and acidic residues" evidence="9">
    <location>
        <begin position="363"/>
        <end position="376"/>
    </location>
</feature>
<comment type="caution">
    <text evidence="14">The sequence shown here is derived from an EMBL/GenBank/DDBJ whole genome shotgun (WGS) entry which is preliminary data.</text>
</comment>
<feature type="region of interest" description="Disordered" evidence="9">
    <location>
        <begin position="115"/>
        <end position="180"/>
    </location>
</feature>
<sequence>MGSSPATVFAGDAIAVNSGFLNARNLELHPPVGGWHGYEYMKNGKLRPSAIRDFPKGIAPIFLKQLDDREALAASEEDSGKVLLSAAPSTGAEKNHIDVADNAFLTGENDKMCSSFDRKKHDATPAQKSETFSKLESKQDNSLKKPKAAQLKSKRIPSSSPPATDKQVNAKDKEKQLPKAVNHVRNMPTKAVKSIEKESGADKVLGTDDVQRESMVEGVQASTIPQAIKYSVPENESSLPTALLQEEQVVLDRTKEISMDHFELVEKEGTEMQLSGMKLLDSYAEKERRVDEKQAENENLTGIEESKQPLSVEDKSGTQDVPDDQGVKHEALPKVADQKKNSHPAKRKPAIRDMVEPLLHTKNKIEEPVEKVHVTELMEAEVSPAKSMDIQEDNAATDNSKMNRNSGQKRRLVEEVGSSEKSKKLKPSIEVQAQSKSRNKEPPSKSTPKSQKKSATPSESSKKVRRSSLKSVDRAVASITGEKDARNLFLQALRMFDAVRRKFLQDEEIHGKQAKGARADLQAASLLKDNNASPNHQKSYGPIPGLHVGDIFLFRTELSFARVHGPIQGGIEYLTTKDSEFNASVAVSIISNVGQDGEDNGDELFYTGQGGRSADNRQIAHQKLERGNLAMDGSRKFKTPVRVLRGLKDMNSPTGKVYVYDGLYNVEETLTAKGSGGFDEFKFRLQRMPDQPELGFNMLKLAADLKSQTPSSRKHVVIEDISKGMESQAICVENMIDDETGPTEFKYSTKSIYPDSLKDLKPHSGCKCSGICSSASSCSCFERNGDEFPYLNGGNLVRQKDFIFECGSHCSCSSGCRNRTPERGPKFRLEVFKTVNKGWGVRALEMIPAGSFVCEYVGEVIAKEEDAKNCSDKKHMLFTRWLPGTTLWGEVPSSILDRASSTIRPDAGKPEFVIDAGRIGNVSRFINHSCLPNLLLQRVFSDHEDVQYPQFKFFAVDNILPLRELTFDYGHPPLDVEQEREEIECLCGSLNCRGKLYS</sequence>
<dbReference type="OrthoDB" id="308383at2759"/>
<dbReference type="InterPro" id="IPR036987">
    <property type="entry name" value="SRA-YDG_sf"/>
</dbReference>
<dbReference type="Pfam" id="PF05033">
    <property type="entry name" value="Pre-SET"/>
    <property type="match status" value="1"/>
</dbReference>
<keyword evidence="15" id="KW-1185">Reference proteome</keyword>
<feature type="domain" description="SET" evidence="10">
    <location>
        <begin position="827"/>
        <end position="970"/>
    </location>
</feature>
<proteinExistence type="predicted"/>
<dbReference type="AlphaFoldDB" id="A0A8T2TD14"/>
<dbReference type="PROSITE" id="PS51015">
    <property type="entry name" value="YDG"/>
    <property type="match status" value="1"/>
</dbReference>
<feature type="domain" description="Pre-SET" evidence="11">
    <location>
        <begin position="764"/>
        <end position="824"/>
    </location>
</feature>
<reference evidence="14" key="1">
    <citation type="submission" date="2021-08" db="EMBL/GenBank/DDBJ databases">
        <title>WGS assembly of Ceratopteris richardii.</title>
        <authorList>
            <person name="Marchant D.B."/>
            <person name="Chen G."/>
            <person name="Jenkins J."/>
            <person name="Shu S."/>
            <person name="Leebens-Mack J."/>
            <person name="Grimwood J."/>
            <person name="Schmutz J."/>
            <person name="Soltis P."/>
            <person name="Soltis D."/>
            <person name="Chen Z.-H."/>
        </authorList>
    </citation>
    <scope>NUCLEOTIDE SEQUENCE</scope>
    <source>
        <strain evidence="14">Whitten #5841</strain>
        <tissue evidence="14">Leaf</tissue>
    </source>
</reference>
<dbReference type="Pfam" id="PF02182">
    <property type="entry name" value="SAD_SRA"/>
    <property type="match status" value="1"/>
</dbReference>
<evidence type="ECO:0000256" key="1">
    <source>
        <dbReference type="ARBA" id="ARBA00004286"/>
    </source>
</evidence>
<evidence type="ECO:0000256" key="3">
    <source>
        <dbReference type="ARBA" id="ARBA00022603"/>
    </source>
</evidence>
<evidence type="ECO:0000256" key="9">
    <source>
        <dbReference type="SAM" id="MobiDB-lite"/>
    </source>
</evidence>
<comment type="subcellular location">
    <subcellularLocation>
        <location evidence="1">Chromosome</location>
    </subcellularLocation>
    <subcellularLocation>
        <location evidence="8">Nucleus</location>
    </subcellularLocation>
</comment>
<dbReference type="Pfam" id="PF00856">
    <property type="entry name" value="SET"/>
    <property type="match status" value="1"/>
</dbReference>
<feature type="domain" description="Post-SET" evidence="12">
    <location>
        <begin position="981"/>
        <end position="997"/>
    </location>
</feature>
<feature type="compositionally biased region" description="Basic and acidic residues" evidence="9">
    <location>
        <begin position="411"/>
        <end position="422"/>
    </location>
</feature>
<dbReference type="PROSITE" id="PS50280">
    <property type="entry name" value="SET"/>
    <property type="match status" value="1"/>
</dbReference>
<evidence type="ECO:0000313" key="14">
    <source>
        <dbReference type="EMBL" id="KAH7420480.1"/>
    </source>
</evidence>
<evidence type="ECO:0000256" key="6">
    <source>
        <dbReference type="ARBA" id="ARBA00022853"/>
    </source>
</evidence>
<evidence type="ECO:0000256" key="2">
    <source>
        <dbReference type="ARBA" id="ARBA00022454"/>
    </source>
</evidence>
<dbReference type="Gene3D" id="2.170.270.10">
    <property type="entry name" value="SET domain"/>
    <property type="match status" value="1"/>
</dbReference>
<dbReference type="InterPro" id="IPR015947">
    <property type="entry name" value="PUA-like_sf"/>
</dbReference>
<dbReference type="EMBL" id="CM035418">
    <property type="protein sequence ID" value="KAH7420477.1"/>
    <property type="molecule type" value="Genomic_DNA"/>
</dbReference>
<keyword evidence="3" id="KW-0489">Methyltransferase</keyword>
<feature type="compositionally biased region" description="Polar residues" evidence="9">
    <location>
        <begin position="394"/>
        <end position="406"/>
    </location>
</feature>
<dbReference type="InterPro" id="IPR001214">
    <property type="entry name" value="SET_dom"/>
</dbReference>
<organism evidence="14 15">
    <name type="scientific">Ceratopteris richardii</name>
    <name type="common">Triangle waterfern</name>
    <dbReference type="NCBI Taxonomy" id="49495"/>
    <lineage>
        <taxon>Eukaryota</taxon>
        <taxon>Viridiplantae</taxon>
        <taxon>Streptophyta</taxon>
        <taxon>Embryophyta</taxon>
        <taxon>Tracheophyta</taxon>
        <taxon>Polypodiopsida</taxon>
        <taxon>Polypodiidae</taxon>
        <taxon>Polypodiales</taxon>
        <taxon>Pteridineae</taxon>
        <taxon>Pteridaceae</taxon>
        <taxon>Parkerioideae</taxon>
        <taxon>Ceratopteris</taxon>
    </lineage>
</organism>
<dbReference type="SMART" id="SM00466">
    <property type="entry name" value="SRA"/>
    <property type="match status" value="1"/>
</dbReference>
<dbReference type="SMART" id="SM00508">
    <property type="entry name" value="PostSET"/>
    <property type="match status" value="1"/>
</dbReference>
<protein>
    <submittedName>
        <fullName evidence="14">Uncharacterized protein</fullName>
    </submittedName>
</protein>
<dbReference type="InterPro" id="IPR051357">
    <property type="entry name" value="H3K9_HMTase_SUVAR3-9"/>
</dbReference>
<dbReference type="GO" id="GO:0003690">
    <property type="term" value="F:double-stranded DNA binding"/>
    <property type="evidence" value="ECO:0007669"/>
    <property type="project" value="TreeGrafter"/>
</dbReference>
<keyword evidence="7 8" id="KW-0539">Nucleus</keyword>
<dbReference type="Gene3D" id="2.30.280.10">
    <property type="entry name" value="SRA-YDG"/>
    <property type="match status" value="1"/>
</dbReference>
<keyword evidence="5" id="KW-0949">S-adenosyl-L-methionine</keyword>
<evidence type="ECO:0000259" key="13">
    <source>
        <dbReference type="PROSITE" id="PS51015"/>
    </source>
</evidence>
<dbReference type="PANTHER" id="PTHR45660:SF13">
    <property type="entry name" value="HISTONE-LYSINE N-METHYLTRANSFERASE SETMAR"/>
    <property type="match status" value="1"/>
</dbReference>
<feature type="compositionally biased region" description="Low complexity" evidence="9">
    <location>
        <begin position="444"/>
        <end position="459"/>
    </location>
</feature>
<keyword evidence="6" id="KW-0156">Chromatin regulator</keyword>
<evidence type="ECO:0000259" key="10">
    <source>
        <dbReference type="PROSITE" id="PS50280"/>
    </source>
</evidence>
<dbReference type="SUPFAM" id="SSF82199">
    <property type="entry name" value="SET domain"/>
    <property type="match status" value="1"/>
</dbReference>
<feature type="compositionally biased region" description="Basic and acidic residues" evidence="9">
    <location>
        <begin position="325"/>
        <end position="340"/>
    </location>
</feature>
<dbReference type="GO" id="GO:0008270">
    <property type="term" value="F:zinc ion binding"/>
    <property type="evidence" value="ECO:0007669"/>
    <property type="project" value="InterPro"/>
</dbReference>
<gene>
    <name evidence="14" type="ORF">KP509_13G009600</name>
</gene>
<dbReference type="GO" id="GO:0005694">
    <property type="term" value="C:chromosome"/>
    <property type="evidence" value="ECO:0007669"/>
    <property type="project" value="UniProtKB-SubCell"/>
</dbReference>
<feature type="compositionally biased region" description="Basic and acidic residues" evidence="9">
    <location>
        <begin position="285"/>
        <end position="296"/>
    </location>
</feature>
<name>A0A8T2TD14_CERRI</name>
<keyword evidence="2" id="KW-0158">Chromosome</keyword>
<feature type="compositionally biased region" description="Basic and acidic residues" evidence="9">
    <location>
        <begin position="304"/>
        <end position="317"/>
    </location>
</feature>
<evidence type="ECO:0000256" key="7">
    <source>
        <dbReference type="ARBA" id="ARBA00023242"/>
    </source>
</evidence>
<dbReference type="InterPro" id="IPR003105">
    <property type="entry name" value="SRA_YDG"/>
</dbReference>
<dbReference type="PROSITE" id="PS51575">
    <property type="entry name" value="SAM_MT43_SUVAR39_2"/>
    <property type="match status" value="1"/>
</dbReference>
<dbReference type="PROSITE" id="PS50867">
    <property type="entry name" value="PRE_SET"/>
    <property type="match status" value="1"/>
</dbReference>
<evidence type="ECO:0000259" key="12">
    <source>
        <dbReference type="PROSITE" id="PS50868"/>
    </source>
</evidence>
<dbReference type="Proteomes" id="UP000825935">
    <property type="component" value="Chromosome 13"/>
</dbReference>
<evidence type="ECO:0000256" key="4">
    <source>
        <dbReference type="ARBA" id="ARBA00022679"/>
    </source>
</evidence>